<feature type="transmembrane region" description="Helical" evidence="3">
    <location>
        <begin position="38"/>
        <end position="61"/>
    </location>
</feature>
<keyword evidence="6" id="KW-1185">Reference proteome</keyword>
<feature type="region of interest" description="Disordered" evidence="2">
    <location>
        <begin position="609"/>
        <end position="637"/>
    </location>
</feature>
<feature type="transmembrane region" description="Helical" evidence="3">
    <location>
        <begin position="67"/>
        <end position="85"/>
    </location>
</feature>
<reference evidence="4 6" key="1">
    <citation type="submission" date="2024-02" db="EMBL/GenBank/DDBJ databases">
        <authorList>
            <person name="Chen Y."/>
            <person name="Shah S."/>
            <person name="Dougan E. K."/>
            <person name="Thang M."/>
            <person name="Chan C."/>
        </authorList>
    </citation>
    <scope>NUCLEOTIDE SEQUENCE [LARGE SCALE GENOMIC DNA]</scope>
</reference>
<comment type="caution">
    <text evidence="4">The sequence shown here is derived from an EMBL/GenBank/DDBJ whole genome shotgun (WGS) entry which is preliminary data.</text>
</comment>
<keyword evidence="3" id="KW-0472">Membrane</keyword>
<name>A0ABP0LK00_9DINO</name>
<dbReference type="InterPro" id="IPR012683">
    <property type="entry name" value="CHP02302_TM"/>
</dbReference>
<dbReference type="EMBL" id="CAXAMM010017779">
    <property type="protein sequence ID" value="CAK9041818.1"/>
    <property type="molecule type" value="Genomic_DNA"/>
</dbReference>
<evidence type="ECO:0000256" key="1">
    <source>
        <dbReference type="SAM" id="Coils"/>
    </source>
</evidence>
<evidence type="ECO:0000313" key="4">
    <source>
        <dbReference type="EMBL" id="CAK9039293.1"/>
    </source>
</evidence>
<dbReference type="Pfam" id="PF13779">
    <property type="entry name" value="DUF4175"/>
    <property type="match status" value="2"/>
</dbReference>
<keyword evidence="3" id="KW-1133">Transmembrane helix</keyword>
<keyword evidence="3" id="KW-0812">Transmembrane</keyword>
<feature type="transmembrane region" description="Helical" evidence="3">
    <location>
        <begin position="161"/>
        <end position="179"/>
    </location>
</feature>
<feature type="region of interest" description="Disordered" evidence="2">
    <location>
        <begin position="747"/>
        <end position="788"/>
    </location>
</feature>
<evidence type="ECO:0000313" key="6">
    <source>
        <dbReference type="Proteomes" id="UP001642464"/>
    </source>
</evidence>
<feature type="compositionally biased region" description="Gly residues" evidence="2">
    <location>
        <begin position="614"/>
        <end position="624"/>
    </location>
</feature>
<keyword evidence="1" id="KW-0175">Coiled coil</keyword>
<sequence length="819" mass="90218">MTTELATPPVPKKQRRKGRAPGAVAIWATRLVLFWERLWPAVLPALSIPYAIIVISLFDLWRFAPAWLHWISLTLAAAAFLNMLWRDARHLRFPSRRMAQARLEEDGKVKHAPLQALDDLPFQSSNINNPLWRAHMRDSRKRARNARLGGMRPTADDKDPYALRFTALGLLAVALVAAGEDWRDRLQTALAPGQAEAAGRLVADIWIEPPDYTGKAPIYLMRPGDEIAELASQVNAPEGSILVAQINGRGRPRLAFEGETEKTEAAFKRNAGASHAQLPLTRSGLLKLQLGGSQHRWPIAVISDEAPRVRFAKTPTETDEGLLAFAITAEDDYGVTATRFQFRLSSEQERPLDAPPFDEKALSAIRASDIDGIAGNIREHPVTLELQEDPWAGLSVLAKIVVTDGAGQTGETEEVLVTLPERVFFNPLAKAVIEQRQTLSVAAEDWRRVGRSFDAVTLAPEAFYVEDPTDFLMLRAAFWRVMRQDGDDFDDAIEKFWPLALQLEDEALELARQRLEAAEEALRQALENGASDEEINRLVEELRQAMNDYLTALAQSGQRADPARAQNSQQLDKSDLDQMLDSIRDLAQSGAENAARQMLSDLQNMLNNLRLSQGGQGGGQGMPGQSGQSGESDDNAAGRAGELIGRQRSLADESFERGQSGAAPSDDLAQEQGDLASDLNELLDDLQGDEGADPNGDGARSFNRARNNMRDAEQALQSGDFDAAEGAMERAIENLREGAEELAREQMRQAGEGRQNENGAPVDPLGRPIGRAGGEGVDVPEETDAGRTRAVIEELRRRLGEPGRSQEEIDYLERLLERF</sequence>
<protein>
    <submittedName>
        <fullName evidence="4">Methyl-accepting chemotaxis protein</fullName>
    </submittedName>
</protein>
<dbReference type="Proteomes" id="UP001642464">
    <property type="component" value="Unassembled WGS sequence"/>
</dbReference>
<proteinExistence type="predicted"/>
<evidence type="ECO:0000256" key="2">
    <source>
        <dbReference type="SAM" id="MobiDB-lite"/>
    </source>
</evidence>
<evidence type="ECO:0000256" key="3">
    <source>
        <dbReference type="SAM" id="Phobius"/>
    </source>
</evidence>
<dbReference type="EMBL" id="CAXAMM010016668">
    <property type="protein sequence ID" value="CAK9039293.1"/>
    <property type="molecule type" value="Genomic_DNA"/>
</dbReference>
<feature type="coiled-coil region" evidence="1">
    <location>
        <begin position="500"/>
        <end position="555"/>
    </location>
</feature>
<gene>
    <name evidence="4" type="ORF">SCF082_LOCUS22971</name>
    <name evidence="5" type="ORF">SCF082_LOCUS24089</name>
</gene>
<organism evidence="4 6">
    <name type="scientific">Durusdinium trenchii</name>
    <dbReference type="NCBI Taxonomy" id="1381693"/>
    <lineage>
        <taxon>Eukaryota</taxon>
        <taxon>Sar</taxon>
        <taxon>Alveolata</taxon>
        <taxon>Dinophyceae</taxon>
        <taxon>Suessiales</taxon>
        <taxon>Symbiodiniaceae</taxon>
        <taxon>Durusdinium</taxon>
    </lineage>
</organism>
<evidence type="ECO:0000313" key="5">
    <source>
        <dbReference type="EMBL" id="CAK9041818.1"/>
    </source>
</evidence>
<accession>A0ABP0LK00</accession>